<proteinExistence type="predicted"/>
<dbReference type="AlphaFoldDB" id="A0ABD1YV57"/>
<accession>A0ABD1YV57</accession>
<organism evidence="2 3">
    <name type="scientific">Riccia fluitans</name>
    <dbReference type="NCBI Taxonomy" id="41844"/>
    <lineage>
        <taxon>Eukaryota</taxon>
        <taxon>Viridiplantae</taxon>
        <taxon>Streptophyta</taxon>
        <taxon>Embryophyta</taxon>
        <taxon>Marchantiophyta</taxon>
        <taxon>Marchantiopsida</taxon>
        <taxon>Marchantiidae</taxon>
        <taxon>Marchantiales</taxon>
        <taxon>Ricciaceae</taxon>
        <taxon>Riccia</taxon>
    </lineage>
</organism>
<keyword evidence="3" id="KW-1185">Reference proteome</keyword>
<evidence type="ECO:0000313" key="2">
    <source>
        <dbReference type="EMBL" id="KAL2634652.1"/>
    </source>
</evidence>
<evidence type="ECO:0000313" key="3">
    <source>
        <dbReference type="Proteomes" id="UP001605036"/>
    </source>
</evidence>
<feature type="region of interest" description="Disordered" evidence="1">
    <location>
        <begin position="54"/>
        <end position="77"/>
    </location>
</feature>
<protein>
    <submittedName>
        <fullName evidence="2">Uncharacterized protein</fullName>
    </submittedName>
</protein>
<evidence type="ECO:0000256" key="1">
    <source>
        <dbReference type="SAM" id="MobiDB-lite"/>
    </source>
</evidence>
<dbReference type="EMBL" id="JBHFFA010000003">
    <property type="protein sequence ID" value="KAL2634652.1"/>
    <property type="molecule type" value="Genomic_DNA"/>
</dbReference>
<gene>
    <name evidence="2" type="ORF">R1flu_006131</name>
</gene>
<reference evidence="2 3" key="1">
    <citation type="submission" date="2024-09" db="EMBL/GenBank/DDBJ databases">
        <title>Chromosome-scale assembly of Riccia fluitans.</title>
        <authorList>
            <person name="Paukszto L."/>
            <person name="Sawicki J."/>
            <person name="Karawczyk K."/>
            <person name="Piernik-Szablinska J."/>
            <person name="Szczecinska M."/>
            <person name="Mazdziarz M."/>
        </authorList>
    </citation>
    <scope>NUCLEOTIDE SEQUENCE [LARGE SCALE GENOMIC DNA]</scope>
    <source>
        <strain evidence="2">Rf_01</strain>
        <tissue evidence="2">Aerial parts of the thallus</tissue>
    </source>
</reference>
<comment type="caution">
    <text evidence="2">The sequence shown here is derived from an EMBL/GenBank/DDBJ whole genome shotgun (WGS) entry which is preliminary data.</text>
</comment>
<dbReference type="Proteomes" id="UP001605036">
    <property type="component" value="Unassembled WGS sequence"/>
</dbReference>
<sequence>MDEYIVLGSGESDTEEEVQVIAVITRVEENFVAKDHAEETIINFVDAKYGEDETFGDEEGEHFEHASGGGSEVNEPV</sequence>
<name>A0ABD1YV57_9MARC</name>